<sequence length="214" mass="21206">MTLPRRTRTLLRRLLAALLAAAAVGGTAYAALGRPPEGGVAVVVATREVPVGAVLSSGDVTVRRLPPDAVPVAALSEPAEVVGRPAAAVLSEGEALTRHDVRTGSLLAGQPEGSVAVWLPLADPAVAEALSAGDRVDVHSPVDGRRVVEDVLVVAVRSGASSSSGLIGGGGLAREAGGVWLALSSEHAAAVAAARGADPSGAALLLAVHAAPHR</sequence>
<dbReference type="RefSeq" id="WP_022922513.1">
    <property type="nucleotide sequence ID" value="NZ_BMLB01000007.1"/>
</dbReference>
<accession>A0ABQ2FBT8</accession>
<gene>
    <name evidence="3" type="ORF">GCM10011509_32610</name>
</gene>
<dbReference type="Gene3D" id="3.90.1210.10">
    <property type="entry name" value="Antifreeze-like/N-acetylneuraminic acid synthase C-terminal domain"/>
    <property type="match status" value="1"/>
</dbReference>
<evidence type="ECO:0000313" key="3">
    <source>
        <dbReference type="EMBL" id="GGK81658.1"/>
    </source>
</evidence>
<dbReference type="Pfam" id="PF08666">
    <property type="entry name" value="SAF"/>
    <property type="match status" value="1"/>
</dbReference>
<proteinExistence type="predicted"/>
<dbReference type="SMART" id="SM00858">
    <property type="entry name" value="SAF"/>
    <property type="match status" value="1"/>
</dbReference>
<feature type="domain" description="SAF" evidence="2">
    <location>
        <begin position="40"/>
        <end position="102"/>
    </location>
</feature>
<protein>
    <recommendedName>
        <fullName evidence="2">SAF domain-containing protein</fullName>
    </recommendedName>
</protein>
<keyword evidence="4" id="KW-1185">Reference proteome</keyword>
<evidence type="ECO:0000313" key="4">
    <source>
        <dbReference type="Proteomes" id="UP000662111"/>
    </source>
</evidence>
<feature type="signal peptide" evidence="1">
    <location>
        <begin position="1"/>
        <end position="30"/>
    </location>
</feature>
<organism evidence="3 4">
    <name type="scientific">Ornithinimicrobium pekingense</name>
    <dbReference type="NCBI Taxonomy" id="384677"/>
    <lineage>
        <taxon>Bacteria</taxon>
        <taxon>Bacillati</taxon>
        <taxon>Actinomycetota</taxon>
        <taxon>Actinomycetes</taxon>
        <taxon>Micrococcales</taxon>
        <taxon>Ornithinimicrobiaceae</taxon>
        <taxon>Ornithinimicrobium</taxon>
    </lineage>
</organism>
<comment type="caution">
    <text evidence="3">The sequence shown here is derived from an EMBL/GenBank/DDBJ whole genome shotgun (WGS) entry which is preliminary data.</text>
</comment>
<reference evidence="4" key="1">
    <citation type="journal article" date="2019" name="Int. J. Syst. Evol. Microbiol.">
        <title>The Global Catalogue of Microorganisms (GCM) 10K type strain sequencing project: providing services to taxonomists for standard genome sequencing and annotation.</title>
        <authorList>
            <consortium name="The Broad Institute Genomics Platform"/>
            <consortium name="The Broad Institute Genome Sequencing Center for Infectious Disease"/>
            <person name="Wu L."/>
            <person name="Ma J."/>
        </authorList>
    </citation>
    <scope>NUCLEOTIDE SEQUENCE [LARGE SCALE GENOMIC DNA]</scope>
    <source>
        <strain evidence="4">CGMCC 1.5362</strain>
    </source>
</reference>
<dbReference type="EMBL" id="BMLB01000007">
    <property type="protein sequence ID" value="GGK81658.1"/>
    <property type="molecule type" value="Genomic_DNA"/>
</dbReference>
<keyword evidence="1" id="KW-0732">Signal</keyword>
<dbReference type="InterPro" id="IPR013974">
    <property type="entry name" value="SAF"/>
</dbReference>
<dbReference type="Proteomes" id="UP000662111">
    <property type="component" value="Unassembled WGS sequence"/>
</dbReference>
<name>A0ABQ2FBT8_9MICO</name>
<dbReference type="CDD" id="cd11614">
    <property type="entry name" value="SAF_CpaB_FlgA_like"/>
    <property type="match status" value="1"/>
</dbReference>
<evidence type="ECO:0000259" key="2">
    <source>
        <dbReference type="SMART" id="SM00858"/>
    </source>
</evidence>
<feature type="chain" id="PRO_5045513719" description="SAF domain-containing protein" evidence="1">
    <location>
        <begin position="31"/>
        <end position="214"/>
    </location>
</feature>
<evidence type="ECO:0000256" key="1">
    <source>
        <dbReference type="SAM" id="SignalP"/>
    </source>
</evidence>